<dbReference type="InParanoid" id="A0A369IZ72"/>
<evidence type="ECO:0000313" key="2">
    <source>
        <dbReference type="Proteomes" id="UP000076154"/>
    </source>
</evidence>
<evidence type="ECO:0000313" key="1">
    <source>
        <dbReference type="EMBL" id="RDB15018.1"/>
    </source>
</evidence>
<gene>
    <name evidence="1" type="ORF">Hypma_005485</name>
</gene>
<proteinExistence type="predicted"/>
<reference evidence="1" key="1">
    <citation type="submission" date="2018-04" db="EMBL/GenBank/DDBJ databases">
        <title>Whole genome sequencing of Hypsizygus marmoreus.</title>
        <authorList>
            <person name="Choi I.-G."/>
            <person name="Min B."/>
            <person name="Kim J.-G."/>
            <person name="Kim S."/>
            <person name="Oh Y.-L."/>
            <person name="Kong W.-S."/>
            <person name="Park H."/>
            <person name="Jeong J."/>
            <person name="Song E.-S."/>
        </authorList>
    </citation>
    <scope>NUCLEOTIDE SEQUENCE [LARGE SCALE GENOMIC DNA]</scope>
    <source>
        <strain evidence="1">51987-8</strain>
    </source>
</reference>
<accession>A0A369IZ72</accession>
<sequence length="343" mass="37199">MPLCLTCPCYALKSRPLGADFSRSGSERFLKMKISGELGDVPIIAVFTKFDELVSSQEYDIARIRPSAGLSGDALTKLAASRMKSLQVHPEASIVTAIDAERVNPDVNIDRHPSEVCGSEITSLLSLRRLASHKAHRSKAYCNSDSFGQSSSRILAEFTETSADLMTALQAPDTTFNKDSRELERSLRWEFDATQEEAIGVVTEDASELGISARDDSVERGKTLSLARLYWALPLCNLLAEGAGQLLRGIATSDFRYVLGAAVIANENASILPSTAVSINASDTLHMLCDVVATEHLLGDISLSSSRLRFLSRGPLICLVFSPAHLQLSLSFSLDTEDSPLVF</sequence>
<dbReference type="EMBL" id="LUEZ02000228">
    <property type="protein sequence ID" value="RDB15018.1"/>
    <property type="molecule type" value="Genomic_DNA"/>
</dbReference>
<dbReference type="Proteomes" id="UP000076154">
    <property type="component" value="Unassembled WGS sequence"/>
</dbReference>
<dbReference type="OrthoDB" id="391988at2759"/>
<name>A0A369IZ72_HYPMA</name>
<comment type="caution">
    <text evidence="1">The sequence shown here is derived from an EMBL/GenBank/DDBJ whole genome shotgun (WGS) entry which is preliminary data.</text>
</comment>
<dbReference type="AlphaFoldDB" id="A0A369IZ72"/>
<protein>
    <submittedName>
        <fullName evidence="1">Uncharacterized protein</fullName>
    </submittedName>
</protein>
<keyword evidence="2" id="KW-1185">Reference proteome</keyword>
<organism evidence="1 2">
    <name type="scientific">Hypsizygus marmoreus</name>
    <name type="common">White beech mushroom</name>
    <name type="synonym">Agaricus marmoreus</name>
    <dbReference type="NCBI Taxonomy" id="39966"/>
    <lineage>
        <taxon>Eukaryota</taxon>
        <taxon>Fungi</taxon>
        <taxon>Dikarya</taxon>
        <taxon>Basidiomycota</taxon>
        <taxon>Agaricomycotina</taxon>
        <taxon>Agaricomycetes</taxon>
        <taxon>Agaricomycetidae</taxon>
        <taxon>Agaricales</taxon>
        <taxon>Tricholomatineae</taxon>
        <taxon>Lyophyllaceae</taxon>
        <taxon>Hypsizygus</taxon>
    </lineage>
</organism>